<accession>A0A1G5N3B3</accession>
<dbReference type="RefSeq" id="WP_092810833.1">
    <property type="nucleotide sequence ID" value="NZ_FMVW01000002.1"/>
</dbReference>
<dbReference type="AlphaFoldDB" id="A0A1G5N3B3"/>
<dbReference type="Proteomes" id="UP000199347">
    <property type="component" value="Unassembled WGS sequence"/>
</dbReference>
<keyword evidence="3" id="KW-1185">Reference proteome</keyword>
<organism evidence="2 3">
    <name type="scientific">Afifella marina DSM 2698</name>
    <dbReference type="NCBI Taxonomy" id="1120955"/>
    <lineage>
        <taxon>Bacteria</taxon>
        <taxon>Pseudomonadati</taxon>
        <taxon>Pseudomonadota</taxon>
        <taxon>Alphaproteobacteria</taxon>
        <taxon>Hyphomicrobiales</taxon>
        <taxon>Afifellaceae</taxon>
        <taxon>Afifella</taxon>
    </lineage>
</organism>
<keyword evidence="1" id="KW-0812">Transmembrane</keyword>
<proteinExistence type="predicted"/>
<feature type="transmembrane region" description="Helical" evidence="1">
    <location>
        <begin position="43"/>
        <end position="62"/>
    </location>
</feature>
<gene>
    <name evidence="2" type="ORF">SAMN03080610_01342</name>
</gene>
<name>A0A1G5N3B3_AFIMA</name>
<keyword evidence="1" id="KW-1133">Transmembrane helix</keyword>
<evidence type="ECO:0008006" key="4">
    <source>
        <dbReference type="Google" id="ProtNLM"/>
    </source>
</evidence>
<feature type="transmembrane region" description="Helical" evidence="1">
    <location>
        <begin position="83"/>
        <end position="104"/>
    </location>
</feature>
<dbReference type="EMBL" id="FMVW01000002">
    <property type="protein sequence ID" value="SCZ31209.1"/>
    <property type="molecule type" value="Genomic_DNA"/>
</dbReference>
<evidence type="ECO:0000313" key="2">
    <source>
        <dbReference type="EMBL" id="SCZ31209.1"/>
    </source>
</evidence>
<evidence type="ECO:0000313" key="3">
    <source>
        <dbReference type="Proteomes" id="UP000199347"/>
    </source>
</evidence>
<feature type="transmembrane region" description="Helical" evidence="1">
    <location>
        <begin position="110"/>
        <end position="133"/>
    </location>
</feature>
<protein>
    <recommendedName>
        <fullName evidence="4">Transmembrane protein</fullName>
    </recommendedName>
</protein>
<reference evidence="2 3" key="1">
    <citation type="submission" date="2016-10" db="EMBL/GenBank/DDBJ databases">
        <authorList>
            <person name="de Groot N.N."/>
        </authorList>
    </citation>
    <scope>NUCLEOTIDE SEQUENCE [LARGE SCALE GENOMIC DNA]</scope>
    <source>
        <strain evidence="2 3">DSM 2698</strain>
    </source>
</reference>
<keyword evidence="1" id="KW-0472">Membrane</keyword>
<dbReference type="OrthoDB" id="5195601at2"/>
<evidence type="ECO:0000256" key="1">
    <source>
        <dbReference type="SAM" id="Phobius"/>
    </source>
</evidence>
<sequence>MIRKLHPVAGGAAFLIILTFWTSTVLTELFGSETAILAVKTAILWGMLVLIPAMAAVGISGFRLGGKSRHPRIAAKRRRMPVIAANGLFVLVPCAFFLQAKAAAGDFSGAFVAVQAIELLAGGLNLTLLGLSLRDGLLVARERLPRPA</sequence>
<dbReference type="STRING" id="1120955.SAMN03080610_01342"/>